<dbReference type="RefSeq" id="WP_100673842.1">
    <property type="nucleotide sequence ID" value="NZ_NJGD01000014.1"/>
</dbReference>
<reference evidence="1 2" key="1">
    <citation type="submission" date="2017-06" db="EMBL/GenBank/DDBJ databases">
        <title>Ensifer strains isolated from leguminous trees and herbs display diverse denitrification phenotypes with some acting as strong N2O sinks.</title>
        <authorList>
            <person name="Woliy K."/>
            <person name="Mania D."/>
            <person name="Bakken L.R."/>
            <person name="Frostegard A."/>
        </authorList>
    </citation>
    <scope>NUCLEOTIDE SEQUENCE [LARGE SCALE GENOMIC DNA]</scope>
    <source>
        <strain evidence="1 2">AC50a</strain>
    </source>
</reference>
<protein>
    <submittedName>
        <fullName evidence="1">Uncharacterized protein</fullName>
    </submittedName>
</protein>
<dbReference type="Proteomes" id="UP000231987">
    <property type="component" value="Unassembled WGS sequence"/>
</dbReference>
<evidence type="ECO:0000313" key="1">
    <source>
        <dbReference type="EMBL" id="PJR12789.1"/>
    </source>
</evidence>
<dbReference type="AlphaFoldDB" id="A0A2J0YWZ0"/>
<sequence length="101" mass="11083">MSRHAITVTKGEKSDPDAVIGYDPPLRTFFLQAFLDQETDASELWLGAFLEEYPTLESIVTAARTQGYELSGLEQNTILSLIKEASTPTPPSIGEQLGIVR</sequence>
<organism evidence="1 2">
    <name type="scientific">Rhizobium meliloti</name>
    <name type="common">Ensifer meliloti</name>
    <name type="synonym">Sinorhizobium meliloti</name>
    <dbReference type="NCBI Taxonomy" id="382"/>
    <lineage>
        <taxon>Bacteria</taxon>
        <taxon>Pseudomonadati</taxon>
        <taxon>Pseudomonadota</taxon>
        <taxon>Alphaproteobacteria</taxon>
        <taxon>Hyphomicrobiales</taxon>
        <taxon>Rhizobiaceae</taxon>
        <taxon>Sinorhizobium/Ensifer group</taxon>
        <taxon>Sinorhizobium</taxon>
    </lineage>
</organism>
<comment type="caution">
    <text evidence="1">The sequence shown here is derived from an EMBL/GenBank/DDBJ whole genome shotgun (WGS) entry which is preliminary data.</text>
</comment>
<name>A0A2J0YWZ0_RHIML</name>
<accession>A0A2J0YWZ0</accession>
<dbReference type="EMBL" id="NJGD01000014">
    <property type="protein sequence ID" value="PJR12789.1"/>
    <property type="molecule type" value="Genomic_DNA"/>
</dbReference>
<evidence type="ECO:0000313" key="2">
    <source>
        <dbReference type="Proteomes" id="UP000231987"/>
    </source>
</evidence>
<gene>
    <name evidence="1" type="ORF">CEJ86_24735</name>
</gene>
<proteinExistence type="predicted"/>